<dbReference type="InterPro" id="IPR051450">
    <property type="entry name" value="Gfo/Idh/MocA_Oxidoreductases"/>
</dbReference>
<dbReference type="PANTHER" id="PTHR43377">
    <property type="entry name" value="BILIVERDIN REDUCTASE A"/>
    <property type="match status" value="1"/>
</dbReference>
<protein>
    <submittedName>
        <fullName evidence="2">Gfo/Idh/MocA family oxidoreductase</fullName>
    </submittedName>
</protein>
<dbReference type="SUPFAM" id="SSF55347">
    <property type="entry name" value="Glyceraldehyde-3-phosphate dehydrogenase-like, C-terminal domain"/>
    <property type="match status" value="1"/>
</dbReference>
<dbReference type="EMBL" id="CP157940">
    <property type="protein sequence ID" value="XBS54357.1"/>
    <property type="molecule type" value="Genomic_DNA"/>
</dbReference>
<dbReference type="Pfam" id="PF01408">
    <property type="entry name" value="GFO_IDH_MocA"/>
    <property type="match status" value="1"/>
</dbReference>
<gene>
    <name evidence="2" type="ORF">ABFV83_00805</name>
</gene>
<accession>A0AAU7PQM7</accession>
<organism evidence="2">
    <name type="scientific">Lacrimispora sp. BS-2</name>
    <dbReference type="NCBI Taxonomy" id="3151850"/>
    <lineage>
        <taxon>Bacteria</taxon>
        <taxon>Bacillati</taxon>
        <taxon>Bacillota</taxon>
        <taxon>Clostridia</taxon>
        <taxon>Lachnospirales</taxon>
        <taxon>Lachnospiraceae</taxon>
        <taxon>Lacrimispora</taxon>
    </lineage>
</organism>
<reference evidence="2" key="1">
    <citation type="submission" date="2024-06" db="EMBL/GenBank/DDBJ databases">
        <title>Lacrimispora cavernae sp. nov., a novel anaerobe isolated from bat guano pile inside a cave.</title>
        <authorList>
            <person name="Miller S.L."/>
            <person name="Lu N."/>
            <person name="King J."/>
            <person name="Sankaranarayanan K."/>
            <person name="Lawson P.A."/>
        </authorList>
    </citation>
    <scope>NUCLEOTIDE SEQUENCE</scope>
    <source>
        <strain evidence="2">BS-2</strain>
    </source>
</reference>
<dbReference type="PANTHER" id="PTHR43377:SF1">
    <property type="entry name" value="BILIVERDIN REDUCTASE A"/>
    <property type="match status" value="1"/>
</dbReference>
<dbReference type="SUPFAM" id="SSF51735">
    <property type="entry name" value="NAD(P)-binding Rossmann-fold domains"/>
    <property type="match status" value="1"/>
</dbReference>
<feature type="domain" description="Gfo/Idh/MocA-like oxidoreductase N-terminal" evidence="1">
    <location>
        <begin position="3"/>
        <end position="124"/>
    </location>
</feature>
<dbReference type="Gene3D" id="3.30.360.10">
    <property type="entry name" value="Dihydrodipicolinate Reductase, domain 2"/>
    <property type="match status" value="1"/>
</dbReference>
<sequence>MMKLGVIGLGEVSQLMHLPILQDLCEQYTITAVSDVSESLVEFVQKKYHIPNGYLNAIELIEQADIDGVLILSPDQYHGEYAACALKAGKHVFVEKPVTLCSDELKELIELKKKYPELIVMVGYMRRYAGPFLKAKEILESQKKTTEYLRFRDIILEGPFFIGQTRPVFYPKDVPAEVIAEGNARRRAHLDRAIGASATDEERTTYQMMTGLGCHSFSAVRELFGMPKKIHSVMTAFGGEQVIVVMEFDGFLATYELINNQNVVQFDAAIEIFQKNRKIHVKYETPYIRYQPASVEVIDSTETETKTTHYGPDFRDAFQTELLLFAECVKTGKQPKTVLEDAVDDLKLFEEIIDVMRRQHDGQEKI</sequence>
<dbReference type="Gene3D" id="3.40.50.720">
    <property type="entry name" value="NAD(P)-binding Rossmann-like Domain"/>
    <property type="match status" value="1"/>
</dbReference>
<dbReference type="InterPro" id="IPR036291">
    <property type="entry name" value="NAD(P)-bd_dom_sf"/>
</dbReference>
<name>A0AAU7PQM7_9FIRM</name>
<evidence type="ECO:0000313" key="2">
    <source>
        <dbReference type="EMBL" id="XBS54357.1"/>
    </source>
</evidence>
<dbReference type="InterPro" id="IPR000683">
    <property type="entry name" value="Gfo/Idh/MocA-like_OxRdtase_N"/>
</dbReference>
<dbReference type="GO" id="GO:0000166">
    <property type="term" value="F:nucleotide binding"/>
    <property type="evidence" value="ECO:0007669"/>
    <property type="project" value="InterPro"/>
</dbReference>
<evidence type="ECO:0000259" key="1">
    <source>
        <dbReference type="Pfam" id="PF01408"/>
    </source>
</evidence>
<dbReference type="AlphaFoldDB" id="A0AAU7PQM7"/>
<proteinExistence type="predicted"/>
<dbReference type="RefSeq" id="WP_349946966.1">
    <property type="nucleotide sequence ID" value="NZ_CP157940.1"/>
</dbReference>